<proteinExistence type="inferred from homology"/>
<name>A0A0B8P6P5_9VIBR</name>
<comment type="similarity">
    <text evidence="1">Belongs to the LysR transcriptional regulatory family.</text>
</comment>
<evidence type="ECO:0000256" key="1">
    <source>
        <dbReference type="ARBA" id="ARBA00009437"/>
    </source>
</evidence>
<dbReference type="SUPFAM" id="SSF53850">
    <property type="entry name" value="Periplasmic binding protein-like II"/>
    <property type="match status" value="1"/>
</dbReference>
<reference evidence="3 4" key="1">
    <citation type="submission" date="2015-01" db="EMBL/GenBank/DDBJ databases">
        <title>Vibrio sp. C5 JCM 19232 whole genome shotgun sequence.</title>
        <authorList>
            <person name="Sawabe T."/>
            <person name="Meirelles P."/>
            <person name="Feng G."/>
            <person name="Sayaka M."/>
            <person name="Hattori M."/>
            <person name="Ohkuma M."/>
        </authorList>
    </citation>
    <scope>NUCLEOTIDE SEQUENCE [LARGE SCALE GENOMIC DNA]</scope>
    <source>
        <strain evidence="3 4">JCM19232</strain>
    </source>
</reference>
<dbReference type="EMBL" id="BBSA01000001">
    <property type="protein sequence ID" value="GAM60232.1"/>
    <property type="molecule type" value="Genomic_DNA"/>
</dbReference>
<dbReference type="Pfam" id="PF03466">
    <property type="entry name" value="LysR_substrate"/>
    <property type="match status" value="1"/>
</dbReference>
<evidence type="ECO:0000259" key="2">
    <source>
        <dbReference type="Pfam" id="PF03466"/>
    </source>
</evidence>
<comment type="caution">
    <text evidence="3">The sequence shown here is derived from an EMBL/GenBank/DDBJ whole genome shotgun (WGS) entry which is preliminary data.</text>
</comment>
<dbReference type="Gene3D" id="3.40.190.290">
    <property type="match status" value="1"/>
</dbReference>
<dbReference type="InterPro" id="IPR058163">
    <property type="entry name" value="LysR-type_TF_proteobact-type"/>
</dbReference>
<dbReference type="AlphaFoldDB" id="A0A0B8P6P5"/>
<dbReference type="Proteomes" id="UP000031670">
    <property type="component" value="Unassembled WGS sequence"/>
</dbReference>
<feature type="domain" description="LysR substrate-binding" evidence="2">
    <location>
        <begin position="2"/>
        <end position="185"/>
    </location>
</feature>
<sequence length="197" mass="21717">MHVVPNLKGFCDSYPELSVDIHLSDTQVDLVEGGFDIAIRNATLPSSNLVARKLANDKRILCASKDYLSVFGMPESANDILNHQCINQTGLEGWSLKKGGELANIKKKGAIRLDDGEAVREAAVAGMGIAMCAVWLVYKQLKSGELVEVLEDYTLHDNAAIWVVYPSNQQVAPKVRAFIDYFVKVFGDKPYWEEGAN</sequence>
<dbReference type="InterPro" id="IPR005119">
    <property type="entry name" value="LysR_subst-bd"/>
</dbReference>
<protein>
    <submittedName>
        <fullName evidence="3">Transcriptional regulator</fullName>
    </submittedName>
</protein>
<dbReference type="PANTHER" id="PTHR30537:SF5">
    <property type="entry name" value="HTH-TYPE TRANSCRIPTIONAL ACTIVATOR TTDR-RELATED"/>
    <property type="match status" value="1"/>
</dbReference>
<accession>A0A0B8P6P5</accession>
<gene>
    <name evidence="3" type="ORF">JCM19232_565</name>
</gene>
<evidence type="ECO:0000313" key="3">
    <source>
        <dbReference type="EMBL" id="GAM60232.1"/>
    </source>
</evidence>
<organism evidence="3 4">
    <name type="scientific">Vibrio ishigakensis</name>
    <dbReference type="NCBI Taxonomy" id="1481914"/>
    <lineage>
        <taxon>Bacteria</taxon>
        <taxon>Pseudomonadati</taxon>
        <taxon>Pseudomonadota</taxon>
        <taxon>Gammaproteobacteria</taxon>
        <taxon>Vibrionales</taxon>
        <taxon>Vibrionaceae</taxon>
        <taxon>Vibrio</taxon>
    </lineage>
</organism>
<reference evidence="3 4" key="2">
    <citation type="submission" date="2015-01" db="EMBL/GenBank/DDBJ databases">
        <authorList>
            <consortium name="NBRP consortium"/>
            <person name="Sawabe T."/>
            <person name="Meirelles P."/>
            <person name="Feng G."/>
            <person name="Sayaka M."/>
            <person name="Hattori M."/>
            <person name="Ohkuma M."/>
        </authorList>
    </citation>
    <scope>NUCLEOTIDE SEQUENCE [LARGE SCALE GENOMIC DNA]</scope>
    <source>
        <strain evidence="3 4">JCM19232</strain>
    </source>
</reference>
<dbReference type="PANTHER" id="PTHR30537">
    <property type="entry name" value="HTH-TYPE TRANSCRIPTIONAL REGULATOR"/>
    <property type="match status" value="1"/>
</dbReference>
<evidence type="ECO:0000313" key="4">
    <source>
        <dbReference type="Proteomes" id="UP000031670"/>
    </source>
</evidence>
<dbReference type="CDD" id="cd08422">
    <property type="entry name" value="PBP2_CrgA_like"/>
    <property type="match status" value="1"/>
</dbReference>